<evidence type="ECO:0000256" key="6">
    <source>
        <dbReference type="ARBA" id="ARBA00022692"/>
    </source>
</evidence>
<dbReference type="GO" id="GO:0006826">
    <property type="term" value="P:iron ion transport"/>
    <property type="evidence" value="ECO:0007669"/>
    <property type="project" value="TreeGrafter"/>
</dbReference>
<evidence type="ECO:0000256" key="8">
    <source>
        <dbReference type="ARBA" id="ARBA00022989"/>
    </source>
</evidence>
<keyword evidence="5" id="KW-1003">Cell membrane</keyword>
<keyword evidence="6 13" id="KW-0812">Transmembrane</keyword>
<dbReference type="InParanoid" id="A0A4S2N3I8"/>
<evidence type="ECO:0000256" key="10">
    <source>
        <dbReference type="ARBA" id="ARBA00023065"/>
    </source>
</evidence>
<dbReference type="InterPro" id="IPR013121">
    <property type="entry name" value="Fe_red_NAD-bd_6"/>
</dbReference>
<dbReference type="GO" id="GO:0015677">
    <property type="term" value="P:copper ion import"/>
    <property type="evidence" value="ECO:0007669"/>
    <property type="project" value="TreeGrafter"/>
</dbReference>
<feature type="domain" description="FAD-binding FR-type" evidence="14">
    <location>
        <begin position="249"/>
        <end position="350"/>
    </location>
</feature>
<reference evidence="15 16" key="1">
    <citation type="submission" date="2019-04" db="EMBL/GenBank/DDBJ databases">
        <title>Comparative genomics and transcriptomics to analyze fruiting body development in filamentous ascomycetes.</title>
        <authorList>
            <consortium name="DOE Joint Genome Institute"/>
            <person name="Lutkenhaus R."/>
            <person name="Traeger S."/>
            <person name="Breuer J."/>
            <person name="Kuo A."/>
            <person name="Lipzen A."/>
            <person name="Pangilinan J."/>
            <person name="Dilworth D."/>
            <person name="Sandor L."/>
            <person name="Poggeler S."/>
            <person name="Barry K."/>
            <person name="Grigoriev I.V."/>
            <person name="Nowrousian M."/>
        </authorList>
    </citation>
    <scope>NUCLEOTIDE SEQUENCE [LARGE SCALE GENOMIC DNA]</scope>
    <source>
        <strain evidence="15 16">CBS 389.68</strain>
    </source>
</reference>
<evidence type="ECO:0000259" key="14">
    <source>
        <dbReference type="PROSITE" id="PS51384"/>
    </source>
</evidence>
<dbReference type="InterPro" id="IPR013112">
    <property type="entry name" value="FAD-bd_8"/>
</dbReference>
<feature type="transmembrane region" description="Helical" evidence="13">
    <location>
        <begin position="363"/>
        <end position="383"/>
    </location>
</feature>
<dbReference type="Pfam" id="PF08030">
    <property type="entry name" value="NAD_binding_6"/>
    <property type="match status" value="1"/>
</dbReference>
<keyword evidence="10" id="KW-0406">Ion transport</keyword>
<evidence type="ECO:0000313" key="16">
    <source>
        <dbReference type="Proteomes" id="UP000298138"/>
    </source>
</evidence>
<evidence type="ECO:0000256" key="2">
    <source>
        <dbReference type="ARBA" id="ARBA00006278"/>
    </source>
</evidence>
<dbReference type="InterPro" id="IPR017927">
    <property type="entry name" value="FAD-bd_FR_type"/>
</dbReference>
<evidence type="ECO:0000256" key="1">
    <source>
        <dbReference type="ARBA" id="ARBA00004651"/>
    </source>
</evidence>
<name>A0A4S2N3I8_9PEZI</name>
<dbReference type="InterPro" id="IPR039261">
    <property type="entry name" value="FNR_nucleotide-bd"/>
</dbReference>
<keyword evidence="11 13" id="KW-0472">Membrane</keyword>
<dbReference type="InterPro" id="IPR013130">
    <property type="entry name" value="Fe3_Rdtase_TM_dom"/>
</dbReference>
<dbReference type="OrthoDB" id="10006946at2759"/>
<keyword evidence="4" id="KW-0813">Transport</keyword>
<keyword evidence="9" id="KW-0560">Oxidoreductase</keyword>
<dbReference type="CDD" id="cd06186">
    <property type="entry name" value="NOX_Duox_like_FAD_NADP"/>
    <property type="match status" value="1"/>
</dbReference>
<dbReference type="EMBL" id="ML220113">
    <property type="protein sequence ID" value="TGZ83691.1"/>
    <property type="molecule type" value="Genomic_DNA"/>
</dbReference>
<evidence type="ECO:0000256" key="13">
    <source>
        <dbReference type="SAM" id="Phobius"/>
    </source>
</evidence>
<gene>
    <name evidence="15" type="ORF">EX30DRAFT_338303</name>
</gene>
<dbReference type="GO" id="GO:0005886">
    <property type="term" value="C:plasma membrane"/>
    <property type="evidence" value="ECO:0007669"/>
    <property type="project" value="UniProtKB-SubCell"/>
</dbReference>
<evidence type="ECO:0000256" key="12">
    <source>
        <dbReference type="ARBA" id="ARBA00048483"/>
    </source>
</evidence>
<dbReference type="Proteomes" id="UP000298138">
    <property type="component" value="Unassembled WGS sequence"/>
</dbReference>
<dbReference type="PANTHER" id="PTHR32361:SF28">
    <property type="entry name" value="FRP1P"/>
    <property type="match status" value="1"/>
</dbReference>
<keyword evidence="16" id="KW-1185">Reference proteome</keyword>
<evidence type="ECO:0000256" key="9">
    <source>
        <dbReference type="ARBA" id="ARBA00023002"/>
    </source>
</evidence>
<dbReference type="Pfam" id="PF08022">
    <property type="entry name" value="FAD_binding_8"/>
    <property type="match status" value="1"/>
</dbReference>
<dbReference type="EC" id="1.16.1.9" evidence="3"/>
<comment type="catalytic activity">
    <reaction evidence="12">
        <text>2 a Fe(II)-siderophore + NADP(+) + H(+) = 2 a Fe(III)-siderophore + NADPH</text>
        <dbReference type="Rhea" id="RHEA:28795"/>
        <dbReference type="Rhea" id="RHEA-COMP:11342"/>
        <dbReference type="Rhea" id="RHEA-COMP:11344"/>
        <dbReference type="ChEBI" id="CHEBI:15378"/>
        <dbReference type="ChEBI" id="CHEBI:29033"/>
        <dbReference type="ChEBI" id="CHEBI:29034"/>
        <dbReference type="ChEBI" id="CHEBI:57783"/>
        <dbReference type="ChEBI" id="CHEBI:58349"/>
        <dbReference type="EC" id="1.16.1.9"/>
    </reaction>
</comment>
<dbReference type="PANTHER" id="PTHR32361">
    <property type="entry name" value="FERRIC/CUPRIC REDUCTASE TRANSMEMBRANE COMPONENT"/>
    <property type="match status" value="1"/>
</dbReference>
<evidence type="ECO:0000256" key="11">
    <source>
        <dbReference type="ARBA" id="ARBA00023136"/>
    </source>
</evidence>
<feature type="transmembrane region" description="Helical" evidence="13">
    <location>
        <begin position="69"/>
        <end position="92"/>
    </location>
</feature>
<feature type="transmembrane region" description="Helical" evidence="13">
    <location>
        <begin position="30"/>
        <end position="48"/>
    </location>
</feature>
<dbReference type="GO" id="GO:0052851">
    <property type="term" value="F:ferric-chelate reductase (NADPH) activity"/>
    <property type="evidence" value="ECO:0007669"/>
    <property type="project" value="UniProtKB-EC"/>
</dbReference>
<protein>
    <recommendedName>
        <fullName evidence="3">ferric-chelate reductase (NADPH)</fullName>
        <ecNumber evidence="3">1.16.1.9</ecNumber>
    </recommendedName>
</protein>
<accession>A0A4S2N3I8</accession>
<dbReference type="SUPFAM" id="SSF52343">
    <property type="entry name" value="Ferredoxin reductase-like, C-terminal NADP-linked domain"/>
    <property type="match status" value="1"/>
</dbReference>
<dbReference type="Gene3D" id="3.40.50.80">
    <property type="entry name" value="Nucleotide-binding domain of ferredoxin-NADP reductase (FNR) module"/>
    <property type="match status" value="1"/>
</dbReference>
<feature type="transmembrane region" description="Helical" evidence="13">
    <location>
        <begin position="207"/>
        <end position="227"/>
    </location>
</feature>
<dbReference type="PROSITE" id="PS51384">
    <property type="entry name" value="FAD_FR"/>
    <property type="match status" value="1"/>
</dbReference>
<dbReference type="SFLD" id="SFLDG01168">
    <property type="entry name" value="Ferric_reductase_subgroup_(FRE"/>
    <property type="match status" value="1"/>
</dbReference>
<dbReference type="GO" id="GO:0006879">
    <property type="term" value="P:intracellular iron ion homeostasis"/>
    <property type="evidence" value="ECO:0007669"/>
    <property type="project" value="TreeGrafter"/>
</dbReference>
<dbReference type="STRING" id="341454.A0A4S2N3I8"/>
<dbReference type="SFLD" id="SFLDS00052">
    <property type="entry name" value="Ferric_Reductase_Domain"/>
    <property type="match status" value="1"/>
</dbReference>
<dbReference type="SUPFAM" id="SSF63380">
    <property type="entry name" value="Riboflavin synthase domain-like"/>
    <property type="match status" value="1"/>
</dbReference>
<comment type="subcellular location">
    <subcellularLocation>
        <location evidence="1">Cell membrane</location>
        <topology evidence="1">Multi-pass membrane protein</topology>
    </subcellularLocation>
</comment>
<dbReference type="AlphaFoldDB" id="A0A4S2N3I8"/>
<evidence type="ECO:0000256" key="4">
    <source>
        <dbReference type="ARBA" id="ARBA00022448"/>
    </source>
</evidence>
<evidence type="ECO:0000313" key="15">
    <source>
        <dbReference type="EMBL" id="TGZ83691.1"/>
    </source>
</evidence>
<sequence length="535" mass="60474">MTMYGYIYKDLTDSEKRARREALDGAGIDVFMSQIVLFIAICVFRALFPHHRKNAVEWFLLKPISLKYPILKTPAHWLVIGTWMSYCFFLVLRNTGDDYLHLTKAFGTVAVANLPFHFLFASKRFILAPLLSTSYESLNFFHRWLGRIITILLSGHAFLYLNFFYDTNRLTNRFLENDVQWGFWSYLIFTTISSSANHWVREWSYRLFYTLHITLPMLLFPMLYFHVSHLRPYLIAGIAFYIIDHILRYFARTSGTIKIRRVTPNLIALTFTPKKYITIPAGSHALLNIPSLSSFASNPFSIAAASSAPGGPIKMVARVRNGTTKKLAAMKGADTIDAVLESPYGAFTAANTTSLITRDVKKVIIIAGGVGGTFATFWVPTLVKKLGKERVRFVWSVRTIDDVMWAFEENENADNEDREKIADVLEIHLTGSKDQLKRIDKDHESVELSTGLLVNSKTDAVAELGKVGIRKERIKTGRPKVRALVEKTVEETGVEGRTLVLVCGPGRMGGVAKKVVAEQGMKGRDVYVHVEEFGH</sequence>
<evidence type="ECO:0000256" key="3">
    <source>
        <dbReference type="ARBA" id="ARBA00012668"/>
    </source>
</evidence>
<evidence type="ECO:0000256" key="7">
    <source>
        <dbReference type="ARBA" id="ARBA00022982"/>
    </source>
</evidence>
<dbReference type="InterPro" id="IPR017938">
    <property type="entry name" value="Riboflavin_synthase-like_b-brl"/>
</dbReference>
<evidence type="ECO:0000256" key="5">
    <source>
        <dbReference type="ARBA" id="ARBA00022475"/>
    </source>
</evidence>
<feature type="transmembrane region" description="Helical" evidence="13">
    <location>
        <begin position="233"/>
        <end position="251"/>
    </location>
</feature>
<dbReference type="InterPro" id="IPR051410">
    <property type="entry name" value="Ferric/Cupric_Reductase"/>
</dbReference>
<comment type="similarity">
    <text evidence="2">Belongs to the ferric reductase (FRE) family.</text>
</comment>
<proteinExistence type="inferred from homology"/>
<keyword evidence="7" id="KW-0249">Electron transport</keyword>
<feature type="transmembrane region" description="Helical" evidence="13">
    <location>
        <begin position="144"/>
        <end position="163"/>
    </location>
</feature>
<organism evidence="15 16">
    <name type="scientific">Ascodesmis nigricans</name>
    <dbReference type="NCBI Taxonomy" id="341454"/>
    <lineage>
        <taxon>Eukaryota</taxon>
        <taxon>Fungi</taxon>
        <taxon>Dikarya</taxon>
        <taxon>Ascomycota</taxon>
        <taxon>Pezizomycotina</taxon>
        <taxon>Pezizomycetes</taxon>
        <taxon>Pezizales</taxon>
        <taxon>Ascodesmidaceae</taxon>
        <taxon>Ascodesmis</taxon>
    </lineage>
</organism>
<keyword evidence="8 13" id="KW-1133">Transmembrane helix</keyword>
<dbReference type="Pfam" id="PF01794">
    <property type="entry name" value="Ferric_reduct"/>
    <property type="match status" value="1"/>
</dbReference>